<dbReference type="SUPFAM" id="SSF109854">
    <property type="entry name" value="DinB/YfiT-like putative metalloenzymes"/>
    <property type="match status" value="1"/>
</dbReference>
<proteinExistence type="predicted"/>
<evidence type="ECO:0000259" key="1">
    <source>
        <dbReference type="Pfam" id="PF12867"/>
    </source>
</evidence>
<accession>A0ABY8L414</accession>
<organism evidence="2 3">
    <name type="scientific">Tenacibaculum tangerinum</name>
    <dbReference type="NCBI Taxonomy" id="3038772"/>
    <lineage>
        <taxon>Bacteria</taxon>
        <taxon>Pseudomonadati</taxon>
        <taxon>Bacteroidota</taxon>
        <taxon>Flavobacteriia</taxon>
        <taxon>Flavobacteriales</taxon>
        <taxon>Flavobacteriaceae</taxon>
        <taxon>Tenacibaculum</taxon>
    </lineage>
</organism>
<dbReference type="RefSeq" id="WP_279652032.1">
    <property type="nucleotide sequence ID" value="NZ_CP122539.1"/>
</dbReference>
<dbReference type="Proteomes" id="UP001232001">
    <property type="component" value="Chromosome"/>
</dbReference>
<dbReference type="Gene3D" id="1.20.120.450">
    <property type="entry name" value="dinb family like domain"/>
    <property type="match status" value="1"/>
</dbReference>
<protein>
    <submittedName>
        <fullName evidence="2">DinB family protein</fullName>
    </submittedName>
</protein>
<dbReference type="InterPro" id="IPR024775">
    <property type="entry name" value="DinB-like"/>
</dbReference>
<dbReference type="Pfam" id="PF12867">
    <property type="entry name" value="DinB_2"/>
    <property type="match status" value="1"/>
</dbReference>
<feature type="domain" description="DinB-like" evidence="1">
    <location>
        <begin position="36"/>
        <end position="164"/>
    </location>
</feature>
<name>A0ABY8L414_9FLAO</name>
<evidence type="ECO:0000313" key="2">
    <source>
        <dbReference type="EMBL" id="WGH76162.1"/>
    </source>
</evidence>
<dbReference type="InterPro" id="IPR034660">
    <property type="entry name" value="DinB/YfiT-like"/>
</dbReference>
<keyword evidence="3" id="KW-1185">Reference proteome</keyword>
<reference evidence="2 3" key="1">
    <citation type="submission" date="2023-04" db="EMBL/GenBank/DDBJ databases">
        <title>Tenacibaculum tangerinum sp. nov., isolated from sea tidal flat of South Korea.</title>
        <authorList>
            <person name="Lee S.H."/>
            <person name="Kim J.-J."/>
        </authorList>
    </citation>
    <scope>NUCLEOTIDE SEQUENCE [LARGE SCALE GENOMIC DNA]</scope>
    <source>
        <strain evidence="2 3">GRR-S3-23</strain>
    </source>
</reference>
<sequence>MKKKQLEPTEYNEYYAGYLSKVSGNTTLKEGFKKDEETVMRFFSSIPKEKLAYRYQPEKWSVKEVLQHIIDTERIFMYRLLRIARKDTTQIEGFDQNIYIEPSNANTKTIETLLEEFTITCLYSVNLLNSISNDDLYTMGIANNAPISARACAFILLGHSSWHIDIIKERYL</sequence>
<dbReference type="EMBL" id="CP122539">
    <property type="protein sequence ID" value="WGH76162.1"/>
    <property type="molecule type" value="Genomic_DNA"/>
</dbReference>
<evidence type="ECO:0000313" key="3">
    <source>
        <dbReference type="Proteomes" id="UP001232001"/>
    </source>
</evidence>
<gene>
    <name evidence="2" type="ORF">P8625_03060</name>
</gene>